<organism evidence="1 2">
    <name type="scientific">Tenacibaculum vairaonense</name>
    <dbReference type="NCBI Taxonomy" id="3137860"/>
    <lineage>
        <taxon>Bacteria</taxon>
        <taxon>Pseudomonadati</taxon>
        <taxon>Bacteroidota</taxon>
        <taxon>Flavobacteriia</taxon>
        <taxon>Flavobacteriales</taxon>
        <taxon>Flavobacteriaceae</taxon>
        <taxon>Tenacibaculum</taxon>
    </lineage>
</organism>
<accession>A0ABM9PJ27</accession>
<dbReference type="Proteomes" id="UP001497602">
    <property type="component" value="Unassembled WGS sequence"/>
</dbReference>
<dbReference type="PANTHER" id="PTHR40129:SF2">
    <property type="entry name" value="KETOPANTOATE REDUCTASE N-TERMINAL DOMAIN-CONTAINING PROTEIN"/>
    <property type="match status" value="1"/>
</dbReference>
<comment type="caution">
    <text evidence="1">The sequence shown here is derived from an EMBL/GenBank/DDBJ whole genome shotgun (WGS) entry which is preliminary data.</text>
</comment>
<name>A0ABM9PJ27_9FLAO</name>
<protein>
    <submittedName>
        <fullName evidence="1">NAD(P)-dependent oxidoreductase</fullName>
    </submittedName>
</protein>
<dbReference type="RefSeq" id="WP_348737388.1">
    <property type="nucleotide sequence ID" value="NZ_CAXJRC010000007.1"/>
</dbReference>
<keyword evidence="2" id="KW-1185">Reference proteome</keyword>
<dbReference type="Gene3D" id="3.40.50.720">
    <property type="entry name" value="NAD(P)-binding Rossmann-like Domain"/>
    <property type="match status" value="1"/>
</dbReference>
<dbReference type="PANTHER" id="PTHR40129">
    <property type="entry name" value="KETOPANTOATE REDUCTASE N-TERMINAL DOMAIN-CONTAINING PROTEIN"/>
    <property type="match status" value="1"/>
</dbReference>
<proteinExistence type="predicted"/>
<dbReference type="InterPro" id="IPR036291">
    <property type="entry name" value="NAD(P)-bd_dom_sf"/>
</dbReference>
<evidence type="ECO:0000313" key="1">
    <source>
        <dbReference type="EMBL" id="CAL2105570.1"/>
    </source>
</evidence>
<evidence type="ECO:0000313" key="2">
    <source>
        <dbReference type="Proteomes" id="UP001497602"/>
    </source>
</evidence>
<dbReference type="CDD" id="cd05266">
    <property type="entry name" value="SDR_a4"/>
    <property type="match status" value="1"/>
</dbReference>
<dbReference type="SUPFAM" id="SSF51735">
    <property type="entry name" value="NAD(P)-binding Rossmann-fold domains"/>
    <property type="match status" value="1"/>
</dbReference>
<sequence>MNNKQISILGCGWLGLPLAKHFIAQNYTVKGSTTSQEKKEILKEAGITPYVFTLGKDIDKDIYTEFLADSAVIVINFPPKRIPDITTIYQEQIQHILPFIKPTQKVLFVSSTSVYQNTNDWVTETLENKPEKESGWAVLAVENILKAHLKNNVSILRLAGLIGYDRVPGRFLANKKEVANGKAPINVIHQDDCIGLINAIISQNAWGEIINGCADEHPLRETFYTQAAKKAGLVPPQFKASKAIQFKKIANTKSKDLLNYTYKYPDPLTLVQ</sequence>
<reference evidence="1 2" key="1">
    <citation type="submission" date="2024-05" db="EMBL/GenBank/DDBJ databases">
        <authorList>
            <person name="Duchaud E."/>
        </authorList>
    </citation>
    <scope>NUCLEOTIDE SEQUENCE [LARGE SCALE GENOMIC DNA]</scope>
    <source>
        <strain evidence="1">Ena-SAMPLE-TAB-13-05-2024-13:56:06:370-140305</strain>
    </source>
</reference>
<gene>
    <name evidence="1" type="ORF">T190115A13A_160103</name>
</gene>
<dbReference type="EMBL" id="CAXJRC010000007">
    <property type="protein sequence ID" value="CAL2105570.1"/>
    <property type="molecule type" value="Genomic_DNA"/>
</dbReference>